<comment type="cofactor">
    <cofactor evidence="1 19">
        <name>Mg(2+)</name>
        <dbReference type="ChEBI" id="CHEBI:18420"/>
    </cofactor>
</comment>
<evidence type="ECO:0000256" key="13">
    <source>
        <dbReference type="ARBA" id="ARBA00023136"/>
    </source>
</evidence>
<evidence type="ECO:0000256" key="9">
    <source>
        <dbReference type="ARBA" id="ARBA00022679"/>
    </source>
</evidence>
<keyword evidence="10 19" id="KW-0812">Transmembrane</keyword>
<evidence type="ECO:0000256" key="11">
    <source>
        <dbReference type="ARBA" id="ARBA00022842"/>
    </source>
</evidence>
<evidence type="ECO:0000256" key="1">
    <source>
        <dbReference type="ARBA" id="ARBA00001946"/>
    </source>
</evidence>
<feature type="transmembrane region" description="Helical" evidence="19">
    <location>
        <begin position="185"/>
        <end position="202"/>
    </location>
</feature>
<dbReference type="PANTHER" id="PTHR34148:SF1">
    <property type="entry name" value="ADENOSYLCOBINAMIDE-GDP RIBAZOLETRANSFERASE"/>
    <property type="match status" value="1"/>
</dbReference>
<evidence type="ECO:0000256" key="19">
    <source>
        <dbReference type="HAMAP-Rule" id="MF_00719"/>
    </source>
</evidence>
<protein>
    <recommendedName>
        <fullName evidence="6 19">Adenosylcobinamide-GDP ribazoletransferase</fullName>
        <ecNumber evidence="5 19">2.7.8.26</ecNumber>
    </recommendedName>
    <alternativeName>
        <fullName evidence="16 19">Cobalamin synthase</fullName>
    </alternativeName>
    <alternativeName>
        <fullName evidence="15 19">Cobalamin-5'-phosphate synthase</fullName>
    </alternativeName>
</protein>
<dbReference type="GO" id="GO:0005886">
    <property type="term" value="C:plasma membrane"/>
    <property type="evidence" value="ECO:0007669"/>
    <property type="project" value="UniProtKB-SubCell"/>
</dbReference>
<comment type="catalytic activity">
    <reaction evidence="17 19">
        <text>alpha-ribazole + adenosylcob(III)inamide-GDP = adenosylcob(III)alamin + GMP + H(+)</text>
        <dbReference type="Rhea" id="RHEA:16049"/>
        <dbReference type="ChEBI" id="CHEBI:10329"/>
        <dbReference type="ChEBI" id="CHEBI:15378"/>
        <dbReference type="ChEBI" id="CHEBI:18408"/>
        <dbReference type="ChEBI" id="CHEBI:58115"/>
        <dbReference type="ChEBI" id="CHEBI:60487"/>
        <dbReference type="EC" id="2.7.8.26"/>
    </reaction>
</comment>
<feature type="transmembrane region" description="Helical" evidence="19">
    <location>
        <begin position="39"/>
        <end position="61"/>
    </location>
</feature>
<keyword evidence="21" id="KW-1185">Reference proteome</keyword>
<gene>
    <name evidence="19 20" type="primary">cobS</name>
    <name evidence="20" type="ORF">CDO51_11070</name>
</gene>
<feature type="transmembrane region" description="Helical" evidence="19">
    <location>
        <begin position="6"/>
        <end position="27"/>
    </location>
</feature>
<evidence type="ECO:0000313" key="20">
    <source>
        <dbReference type="EMBL" id="OWZ82967.1"/>
    </source>
</evidence>
<reference evidence="20 21" key="1">
    <citation type="submission" date="2017-06" db="EMBL/GenBank/DDBJ databases">
        <title>Draft Genome Sequence of Natranaerobius trueperi halophilic, alkalithermophilic bacteria from soda lakes.</title>
        <authorList>
            <person name="Zhao B."/>
        </authorList>
    </citation>
    <scope>NUCLEOTIDE SEQUENCE [LARGE SCALE GENOMIC DNA]</scope>
    <source>
        <strain evidence="20 21">DSM 18760</strain>
    </source>
</reference>
<keyword evidence="7 19" id="KW-1003">Cell membrane</keyword>
<dbReference type="GO" id="GO:0009236">
    <property type="term" value="P:cobalamin biosynthetic process"/>
    <property type="evidence" value="ECO:0007669"/>
    <property type="project" value="UniProtKB-UniRule"/>
</dbReference>
<keyword evidence="9 19" id="KW-0808">Transferase</keyword>
<dbReference type="EMBL" id="NIQC01000031">
    <property type="protein sequence ID" value="OWZ82967.1"/>
    <property type="molecule type" value="Genomic_DNA"/>
</dbReference>
<evidence type="ECO:0000256" key="17">
    <source>
        <dbReference type="ARBA" id="ARBA00048623"/>
    </source>
</evidence>
<keyword evidence="13 19" id="KW-0472">Membrane</keyword>
<feature type="transmembrane region" description="Helical" evidence="19">
    <location>
        <begin position="237"/>
        <end position="259"/>
    </location>
</feature>
<comment type="pathway">
    <text evidence="3 19">Cofactor biosynthesis; adenosylcobalamin biosynthesis; adenosylcobalamin from cob(II)yrinate a,c-diamide: step 7/7.</text>
</comment>
<dbReference type="EC" id="2.7.8.26" evidence="5 19"/>
<organism evidence="20 21">
    <name type="scientific">Natranaerobius trueperi</name>
    <dbReference type="NCBI Taxonomy" id="759412"/>
    <lineage>
        <taxon>Bacteria</taxon>
        <taxon>Bacillati</taxon>
        <taxon>Bacillota</taxon>
        <taxon>Clostridia</taxon>
        <taxon>Natranaerobiales</taxon>
        <taxon>Natranaerobiaceae</taxon>
        <taxon>Natranaerobius</taxon>
    </lineage>
</organism>
<keyword evidence="11 19" id="KW-0460">Magnesium</keyword>
<comment type="caution">
    <text evidence="20">The sequence shown here is derived from an EMBL/GenBank/DDBJ whole genome shotgun (WGS) entry which is preliminary data.</text>
</comment>
<dbReference type="GO" id="GO:0051073">
    <property type="term" value="F:adenosylcobinamide-GDP ribazoletransferase activity"/>
    <property type="evidence" value="ECO:0007669"/>
    <property type="project" value="UniProtKB-UniRule"/>
</dbReference>
<evidence type="ECO:0000256" key="4">
    <source>
        <dbReference type="ARBA" id="ARBA00010561"/>
    </source>
</evidence>
<evidence type="ECO:0000256" key="2">
    <source>
        <dbReference type="ARBA" id="ARBA00004651"/>
    </source>
</evidence>
<keyword evidence="12 19" id="KW-1133">Transmembrane helix</keyword>
<keyword evidence="8 19" id="KW-0169">Cobalamin biosynthesis</keyword>
<evidence type="ECO:0000256" key="10">
    <source>
        <dbReference type="ARBA" id="ARBA00022692"/>
    </source>
</evidence>
<evidence type="ECO:0000256" key="8">
    <source>
        <dbReference type="ARBA" id="ARBA00022573"/>
    </source>
</evidence>
<feature type="transmembrane region" description="Helical" evidence="19">
    <location>
        <begin position="67"/>
        <end position="87"/>
    </location>
</feature>
<dbReference type="GO" id="GO:0008818">
    <property type="term" value="F:cobalamin 5'-phosphate synthase activity"/>
    <property type="evidence" value="ECO:0007669"/>
    <property type="project" value="UniProtKB-UniRule"/>
</dbReference>
<evidence type="ECO:0000256" key="5">
    <source>
        <dbReference type="ARBA" id="ARBA00013200"/>
    </source>
</evidence>
<comment type="similarity">
    <text evidence="4 19">Belongs to the CobS family.</text>
</comment>
<evidence type="ECO:0000256" key="15">
    <source>
        <dbReference type="ARBA" id="ARBA00032605"/>
    </source>
</evidence>
<evidence type="ECO:0000256" key="12">
    <source>
        <dbReference type="ARBA" id="ARBA00022989"/>
    </source>
</evidence>
<evidence type="ECO:0000256" key="3">
    <source>
        <dbReference type="ARBA" id="ARBA00004663"/>
    </source>
</evidence>
<dbReference type="HAMAP" id="MF_00719">
    <property type="entry name" value="CobS"/>
    <property type="match status" value="1"/>
</dbReference>
<dbReference type="InterPro" id="IPR003805">
    <property type="entry name" value="CobS"/>
</dbReference>
<dbReference type="PANTHER" id="PTHR34148">
    <property type="entry name" value="ADENOSYLCOBINAMIDE-GDP RIBAZOLETRANSFERASE"/>
    <property type="match status" value="1"/>
</dbReference>
<accession>A0A226BXX1</accession>
<dbReference type="Proteomes" id="UP000214588">
    <property type="component" value="Unassembled WGS sequence"/>
</dbReference>
<feature type="transmembrane region" description="Helical" evidence="19">
    <location>
        <begin position="208"/>
        <end position="225"/>
    </location>
</feature>
<sequence>MSKSLFEVVILRLLLALGFLTRIPIPLTSSREERSLSSLLPFFPIVGIIIGLIYHFCTLILDLILPGKIVAFIIVILTVYITGGLHLDGLSDTFDGYFSGKSGDKMIAIMRDSTIGVYGAFSIWFILFGKWIFLYTIVISENLEVLALFPFVGRLILYQVVKSYPYPSGVKGLGEKMKEESSENSFMIVLITLIIMLISTYFYLDMILVIILSLLITGVLVNLFVRKISYKLNGVTGDVYGASCELSELLFMFFLIVGWGM</sequence>
<feature type="transmembrane region" description="Helical" evidence="19">
    <location>
        <begin position="115"/>
        <end position="139"/>
    </location>
</feature>
<evidence type="ECO:0000256" key="7">
    <source>
        <dbReference type="ARBA" id="ARBA00022475"/>
    </source>
</evidence>
<evidence type="ECO:0000256" key="16">
    <source>
        <dbReference type="ARBA" id="ARBA00032853"/>
    </source>
</evidence>
<comment type="catalytic activity">
    <reaction evidence="18 19">
        <text>alpha-ribazole 5'-phosphate + adenosylcob(III)inamide-GDP = adenosylcob(III)alamin 5'-phosphate + GMP + H(+)</text>
        <dbReference type="Rhea" id="RHEA:23560"/>
        <dbReference type="ChEBI" id="CHEBI:15378"/>
        <dbReference type="ChEBI" id="CHEBI:57918"/>
        <dbReference type="ChEBI" id="CHEBI:58115"/>
        <dbReference type="ChEBI" id="CHEBI:60487"/>
        <dbReference type="ChEBI" id="CHEBI:60493"/>
        <dbReference type="EC" id="2.7.8.26"/>
    </reaction>
</comment>
<comment type="subcellular location">
    <subcellularLocation>
        <location evidence="2 19">Cell membrane</location>
        <topology evidence="2 19">Multi-pass membrane protein</topology>
    </subcellularLocation>
</comment>
<name>A0A226BXX1_9FIRM</name>
<evidence type="ECO:0000256" key="18">
    <source>
        <dbReference type="ARBA" id="ARBA00049504"/>
    </source>
</evidence>
<evidence type="ECO:0000313" key="21">
    <source>
        <dbReference type="Proteomes" id="UP000214588"/>
    </source>
</evidence>
<comment type="function">
    <text evidence="14 19">Joins adenosylcobinamide-GDP and alpha-ribazole to generate adenosylcobalamin (Ado-cobalamin). Also synthesizes adenosylcobalamin 5'-phosphate from adenosylcobinamide-GDP and alpha-ribazole 5'-phosphate.</text>
</comment>
<dbReference type="NCBIfam" id="TIGR00317">
    <property type="entry name" value="cobS"/>
    <property type="match status" value="1"/>
</dbReference>
<evidence type="ECO:0000256" key="14">
    <source>
        <dbReference type="ARBA" id="ARBA00025228"/>
    </source>
</evidence>
<dbReference type="AlphaFoldDB" id="A0A226BXX1"/>
<evidence type="ECO:0000256" key="6">
    <source>
        <dbReference type="ARBA" id="ARBA00015850"/>
    </source>
</evidence>
<dbReference type="Pfam" id="PF02654">
    <property type="entry name" value="CobS"/>
    <property type="match status" value="1"/>
</dbReference>
<dbReference type="UniPathway" id="UPA00148">
    <property type="reaction ID" value="UER00238"/>
</dbReference>
<proteinExistence type="inferred from homology"/>